<proteinExistence type="predicted"/>
<comment type="caution">
    <text evidence="1">The sequence shown here is derived from an EMBL/GenBank/DDBJ whole genome shotgun (WGS) entry which is preliminary data.</text>
</comment>
<protein>
    <submittedName>
        <fullName evidence="1">Uncharacterized protein</fullName>
    </submittedName>
</protein>
<accession>A0ACB9KEI0</accession>
<dbReference type="Proteomes" id="UP000828941">
    <property type="component" value="Chromosome 14"/>
</dbReference>
<dbReference type="EMBL" id="CM039439">
    <property type="protein sequence ID" value="KAI4295574.1"/>
    <property type="molecule type" value="Genomic_DNA"/>
</dbReference>
<gene>
    <name evidence="1" type="ORF">L6164_035607</name>
</gene>
<name>A0ACB9KEI0_BAUVA</name>
<keyword evidence="2" id="KW-1185">Reference proteome</keyword>
<evidence type="ECO:0000313" key="2">
    <source>
        <dbReference type="Proteomes" id="UP000828941"/>
    </source>
</evidence>
<evidence type="ECO:0000313" key="1">
    <source>
        <dbReference type="EMBL" id="KAI4295574.1"/>
    </source>
</evidence>
<organism evidence="1 2">
    <name type="scientific">Bauhinia variegata</name>
    <name type="common">Purple orchid tree</name>
    <name type="synonym">Phanera variegata</name>
    <dbReference type="NCBI Taxonomy" id="167791"/>
    <lineage>
        <taxon>Eukaryota</taxon>
        <taxon>Viridiplantae</taxon>
        <taxon>Streptophyta</taxon>
        <taxon>Embryophyta</taxon>
        <taxon>Tracheophyta</taxon>
        <taxon>Spermatophyta</taxon>
        <taxon>Magnoliopsida</taxon>
        <taxon>eudicotyledons</taxon>
        <taxon>Gunneridae</taxon>
        <taxon>Pentapetalae</taxon>
        <taxon>rosids</taxon>
        <taxon>fabids</taxon>
        <taxon>Fabales</taxon>
        <taxon>Fabaceae</taxon>
        <taxon>Cercidoideae</taxon>
        <taxon>Cercideae</taxon>
        <taxon>Bauhiniinae</taxon>
        <taxon>Bauhinia</taxon>
    </lineage>
</organism>
<reference evidence="1 2" key="1">
    <citation type="journal article" date="2022" name="DNA Res.">
        <title>Chromosomal-level genome assembly of the orchid tree Bauhinia variegata (Leguminosae; Cercidoideae) supports the allotetraploid origin hypothesis of Bauhinia.</title>
        <authorList>
            <person name="Zhong Y."/>
            <person name="Chen Y."/>
            <person name="Zheng D."/>
            <person name="Pang J."/>
            <person name="Liu Y."/>
            <person name="Luo S."/>
            <person name="Meng S."/>
            <person name="Qian L."/>
            <person name="Wei D."/>
            <person name="Dai S."/>
            <person name="Zhou R."/>
        </authorList>
    </citation>
    <scope>NUCLEOTIDE SEQUENCE [LARGE SCALE GENOMIC DNA]</scope>
    <source>
        <strain evidence="1">BV-YZ2020</strain>
    </source>
</reference>
<sequence length="144" mass="15714">MGNCVSSQLASQGGCLCWQTRVNIIHLDGRLEQLEEKKKAGHVLSENPDCFLCCSESMFVGSLRPHVNPSEKLQLDHIYFLMPLSKSHMPLSLQDLCALAVKADAALAHSHPKQSILKSSRVSQTSCLETPIVPQGYSHSISGS</sequence>